<dbReference type="UniPathway" id="UPA00557">
    <property type="reaction ID" value="UER00613"/>
</dbReference>
<evidence type="ECO:0000256" key="6">
    <source>
        <dbReference type="ARBA" id="ARBA00016139"/>
    </source>
</evidence>
<dbReference type="AlphaFoldDB" id="A0A2S2E885"/>
<dbReference type="GO" id="GO:0006654">
    <property type="term" value="P:phosphatidic acid biosynthetic process"/>
    <property type="evidence" value="ECO:0007669"/>
    <property type="project" value="TreeGrafter"/>
</dbReference>
<comment type="catalytic activity">
    <reaction evidence="1 9">
        <text>a 1-acyl-sn-glycero-3-phosphate + an acyl-CoA = a 1,2-diacyl-sn-glycero-3-phosphate + CoA</text>
        <dbReference type="Rhea" id="RHEA:19709"/>
        <dbReference type="ChEBI" id="CHEBI:57287"/>
        <dbReference type="ChEBI" id="CHEBI:57970"/>
        <dbReference type="ChEBI" id="CHEBI:58342"/>
        <dbReference type="ChEBI" id="CHEBI:58608"/>
        <dbReference type="EC" id="2.3.1.51"/>
    </reaction>
</comment>
<evidence type="ECO:0000256" key="5">
    <source>
        <dbReference type="ARBA" id="ARBA00013211"/>
    </source>
</evidence>
<comment type="pathway">
    <text evidence="2">Phospholipid metabolism; CDP-diacylglycerol biosynthesis; CDP-diacylglycerol from sn-glycerol 3-phosphate: step 2/3.</text>
</comment>
<dbReference type="PANTHER" id="PTHR10434">
    <property type="entry name" value="1-ACYL-SN-GLYCEROL-3-PHOSPHATE ACYLTRANSFERASE"/>
    <property type="match status" value="1"/>
</dbReference>
<evidence type="ECO:0000256" key="9">
    <source>
        <dbReference type="RuleBase" id="RU361267"/>
    </source>
</evidence>
<dbReference type="KEGG" id="salh:HMF8227_02706"/>
<comment type="domain">
    <text evidence="9">The HXXXXD motif is essential for acyltransferase activity and may constitute the binding site for the phosphate moiety of the glycerol-3-phosphate.</text>
</comment>
<feature type="transmembrane region" description="Helical" evidence="10">
    <location>
        <begin position="7"/>
        <end position="31"/>
    </location>
</feature>
<evidence type="ECO:0000256" key="8">
    <source>
        <dbReference type="ARBA" id="ARBA00023315"/>
    </source>
</evidence>
<keyword evidence="8 9" id="KW-0012">Acyltransferase</keyword>
<evidence type="ECO:0000313" key="12">
    <source>
        <dbReference type="EMBL" id="AWL13157.1"/>
    </source>
</evidence>
<keyword evidence="10" id="KW-0472">Membrane</keyword>
<dbReference type="GO" id="GO:0003841">
    <property type="term" value="F:1-acylglycerol-3-phosphate O-acyltransferase activity"/>
    <property type="evidence" value="ECO:0007669"/>
    <property type="project" value="UniProtKB-UniRule"/>
</dbReference>
<name>A0A2S2E885_9ALTE</name>
<feature type="domain" description="Phospholipid/glycerol acyltransferase" evidence="11">
    <location>
        <begin position="67"/>
        <end position="182"/>
    </location>
</feature>
<proteinExistence type="inferred from homology"/>
<keyword evidence="10" id="KW-1133">Transmembrane helix</keyword>
<keyword evidence="9" id="KW-1208">Phospholipid metabolism</keyword>
<organism evidence="12 13">
    <name type="scientific">Saliniradius amylolyticus</name>
    <dbReference type="NCBI Taxonomy" id="2183582"/>
    <lineage>
        <taxon>Bacteria</taxon>
        <taxon>Pseudomonadati</taxon>
        <taxon>Pseudomonadota</taxon>
        <taxon>Gammaproteobacteria</taxon>
        <taxon>Alteromonadales</taxon>
        <taxon>Alteromonadaceae</taxon>
        <taxon>Saliniradius</taxon>
    </lineage>
</organism>
<evidence type="ECO:0000256" key="3">
    <source>
        <dbReference type="ARBA" id="ARBA00005189"/>
    </source>
</evidence>
<dbReference type="InterPro" id="IPR004552">
    <property type="entry name" value="AGP_acyltrans"/>
</dbReference>
<evidence type="ECO:0000256" key="1">
    <source>
        <dbReference type="ARBA" id="ARBA00001141"/>
    </source>
</evidence>
<sequence>MLILIRLPVIFTYFILINLVFLLICVVRPFHKNNVMLGSKMYASMAPLFGVRVKLRVSDKVKKGGPYVYIGNHQNSYDIVTICKATQPGTVTVGKKSLVWIPVMGWMYWLSGNILIDRKNSTKARGTIAQTVAKIRRRGISVWLFPEGTRSYGRGLLPFKTGAFRIAKETKEPVVPICASSLHDKIRLNRWNNGTVLVSVGEPEVVDDSRTLKEWATHFHGQMAHEIQLLDKEVEALDKGR</sequence>
<accession>A0A2S2E885</accession>
<keyword evidence="13" id="KW-1185">Reference proteome</keyword>
<dbReference type="Proteomes" id="UP000245728">
    <property type="component" value="Chromosome"/>
</dbReference>
<dbReference type="EMBL" id="CP029347">
    <property type="protein sequence ID" value="AWL13157.1"/>
    <property type="molecule type" value="Genomic_DNA"/>
</dbReference>
<comment type="similarity">
    <text evidence="4 9">Belongs to the 1-acyl-sn-glycerol-3-phosphate acyltransferase family.</text>
</comment>
<evidence type="ECO:0000313" key="13">
    <source>
        <dbReference type="Proteomes" id="UP000245728"/>
    </source>
</evidence>
<dbReference type="NCBIfam" id="TIGR00530">
    <property type="entry name" value="AGP_acyltrn"/>
    <property type="match status" value="1"/>
</dbReference>
<dbReference type="InterPro" id="IPR002123">
    <property type="entry name" value="Plipid/glycerol_acylTrfase"/>
</dbReference>
<protein>
    <recommendedName>
        <fullName evidence="6 9">1-acyl-sn-glycerol-3-phosphate acyltransferase</fullName>
        <ecNumber evidence="5 9">2.3.1.51</ecNumber>
    </recommendedName>
</protein>
<gene>
    <name evidence="12" type="primary">plsC</name>
    <name evidence="12" type="ORF">HMF8227_02706</name>
</gene>
<dbReference type="PANTHER" id="PTHR10434:SF11">
    <property type="entry name" value="1-ACYL-SN-GLYCEROL-3-PHOSPHATE ACYLTRANSFERASE"/>
    <property type="match status" value="1"/>
</dbReference>
<evidence type="ECO:0000256" key="10">
    <source>
        <dbReference type="SAM" id="Phobius"/>
    </source>
</evidence>
<reference evidence="12 13" key="1">
    <citation type="submission" date="2018-05" db="EMBL/GenBank/DDBJ databases">
        <title>Salinimonas sp. HMF8227 Genome sequencing and assembly.</title>
        <authorList>
            <person name="Kang H."/>
            <person name="Kang J."/>
            <person name="Cha I."/>
            <person name="Kim H."/>
            <person name="Joh K."/>
        </authorList>
    </citation>
    <scope>NUCLEOTIDE SEQUENCE [LARGE SCALE GENOMIC DNA]</scope>
    <source>
        <strain evidence="12 13">HMF8227</strain>
    </source>
</reference>
<keyword evidence="9" id="KW-0444">Lipid biosynthesis</keyword>
<keyword evidence="10" id="KW-0812">Transmembrane</keyword>
<dbReference type="SMART" id="SM00563">
    <property type="entry name" value="PlsC"/>
    <property type="match status" value="1"/>
</dbReference>
<keyword evidence="7 9" id="KW-0808">Transferase</keyword>
<keyword evidence="9" id="KW-0594">Phospholipid biosynthesis</keyword>
<dbReference type="GO" id="GO:0005886">
    <property type="term" value="C:plasma membrane"/>
    <property type="evidence" value="ECO:0007669"/>
    <property type="project" value="TreeGrafter"/>
</dbReference>
<dbReference type="EC" id="2.3.1.51" evidence="5 9"/>
<evidence type="ECO:0000259" key="11">
    <source>
        <dbReference type="SMART" id="SM00563"/>
    </source>
</evidence>
<feature type="transmembrane region" description="Helical" evidence="10">
    <location>
        <begin position="98"/>
        <end position="116"/>
    </location>
</feature>
<dbReference type="CDD" id="cd07989">
    <property type="entry name" value="LPLAT_AGPAT-like"/>
    <property type="match status" value="1"/>
</dbReference>
<dbReference type="SUPFAM" id="SSF69593">
    <property type="entry name" value="Glycerol-3-phosphate (1)-acyltransferase"/>
    <property type="match status" value="1"/>
</dbReference>
<evidence type="ECO:0000256" key="7">
    <source>
        <dbReference type="ARBA" id="ARBA00022679"/>
    </source>
</evidence>
<dbReference type="GO" id="GO:0016024">
    <property type="term" value="P:CDP-diacylglycerol biosynthetic process"/>
    <property type="evidence" value="ECO:0007669"/>
    <property type="project" value="UniProtKB-UniPathway"/>
</dbReference>
<comment type="pathway">
    <text evidence="3">Lipid metabolism.</text>
</comment>
<dbReference type="Pfam" id="PF01553">
    <property type="entry name" value="Acyltransferase"/>
    <property type="match status" value="1"/>
</dbReference>
<keyword evidence="9" id="KW-0443">Lipid metabolism</keyword>
<evidence type="ECO:0000256" key="4">
    <source>
        <dbReference type="ARBA" id="ARBA00008655"/>
    </source>
</evidence>
<dbReference type="OrthoDB" id="5290997at2"/>
<evidence type="ECO:0000256" key="2">
    <source>
        <dbReference type="ARBA" id="ARBA00004728"/>
    </source>
</evidence>
<dbReference type="RefSeq" id="WP_109340674.1">
    <property type="nucleotide sequence ID" value="NZ_CP029347.1"/>
</dbReference>